<evidence type="ECO:0000313" key="1">
    <source>
        <dbReference type="EMBL" id="KAH9292279.1"/>
    </source>
</evidence>
<evidence type="ECO:0000313" key="3">
    <source>
        <dbReference type="Proteomes" id="UP000824469"/>
    </source>
</evidence>
<reference evidence="2 3" key="1">
    <citation type="journal article" date="2021" name="Nat. Plants">
        <title>The Taxus genome provides insights into paclitaxel biosynthesis.</title>
        <authorList>
            <person name="Xiong X."/>
            <person name="Gou J."/>
            <person name="Liao Q."/>
            <person name="Li Y."/>
            <person name="Zhou Q."/>
            <person name="Bi G."/>
            <person name="Li C."/>
            <person name="Du R."/>
            <person name="Wang X."/>
            <person name="Sun T."/>
            <person name="Guo L."/>
            <person name="Liang H."/>
            <person name="Lu P."/>
            <person name="Wu Y."/>
            <person name="Zhang Z."/>
            <person name="Ro D.K."/>
            <person name="Shang Y."/>
            <person name="Huang S."/>
            <person name="Yan J."/>
        </authorList>
    </citation>
    <scope>NUCLEOTIDE SEQUENCE [LARGE SCALE GENOMIC DNA]</scope>
    <source>
        <strain evidence="2">Ta-2019</strain>
    </source>
</reference>
<gene>
    <name evidence="2" type="ORF">KI387_002251</name>
    <name evidence="1" type="ORF">KI387_042535</name>
</gene>
<feature type="non-terminal residue" evidence="2">
    <location>
        <position position="1"/>
    </location>
</feature>
<keyword evidence="3" id="KW-1185">Reference proteome</keyword>
<evidence type="ECO:0000313" key="2">
    <source>
        <dbReference type="EMBL" id="KAH9330143.1"/>
    </source>
</evidence>
<sequence length="130" mass="14671">GQGSLSEQLLAYTHDLQKKIKDLRRKRERLKILSQAKTHCQTSSFVRKNGEINVPIDGSNAFTALRVVCNVGSGIQVSVNAFKRQVDFSCILQLFGECGVEVDCFIPFNARSRMFALLTAMWYMAEFAVY</sequence>
<dbReference type="EMBL" id="JAHRHJ020000001">
    <property type="protein sequence ID" value="KAH9330143.1"/>
    <property type="molecule type" value="Genomic_DNA"/>
</dbReference>
<comment type="caution">
    <text evidence="2">The sequence shown here is derived from an EMBL/GenBank/DDBJ whole genome shotgun (WGS) entry which is preliminary data.</text>
</comment>
<dbReference type="Proteomes" id="UP000824469">
    <property type="component" value="Unassembled WGS sequence"/>
</dbReference>
<dbReference type="AlphaFoldDB" id="A0AA38GW22"/>
<protein>
    <submittedName>
        <fullName evidence="2">Uncharacterized protein</fullName>
    </submittedName>
</protein>
<name>A0AA38GW22_TAXCH</name>
<dbReference type="EMBL" id="JAHRHJ020003196">
    <property type="protein sequence ID" value="KAH9292279.1"/>
    <property type="molecule type" value="Genomic_DNA"/>
</dbReference>
<accession>A0AA38GW22</accession>
<organism evidence="2 3">
    <name type="scientific">Taxus chinensis</name>
    <name type="common">Chinese yew</name>
    <name type="synonym">Taxus wallichiana var. chinensis</name>
    <dbReference type="NCBI Taxonomy" id="29808"/>
    <lineage>
        <taxon>Eukaryota</taxon>
        <taxon>Viridiplantae</taxon>
        <taxon>Streptophyta</taxon>
        <taxon>Embryophyta</taxon>
        <taxon>Tracheophyta</taxon>
        <taxon>Spermatophyta</taxon>
        <taxon>Pinopsida</taxon>
        <taxon>Pinidae</taxon>
        <taxon>Conifers II</taxon>
        <taxon>Cupressales</taxon>
        <taxon>Taxaceae</taxon>
        <taxon>Taxus</taxon>
    </lineage>
</organism>
<proteinExistence type="predicted"/>